<keyword evidence="7 19" id="KW-1003">Cell membrane</keyword>
<evidence type="ECO:0000256" key="11">
    <source>
        <dbReference type="ARBA" id="ARBA00022842"/>
    </source>
</evidence>
<evidence type="ECO:0000256" key="13">
    <source>
        <dbReference type="ARBA" id="ARBA00023136"/>
    </source>
</evidence>
<accession>A0A1M6S1S9</accession>
<evidence type="ECO:0000256" key="3">
    <source>
        <dbReference type="ARBA" id="ARBA00004663"/>
    </source>
</evidence>
<keyword evidence="9 19" id="KW-0808">Transferase</keyword>
<dbReference type="Pfam" id="PF02654">
    <property type="entry name" value="CobS"/>
    <property type="match status" value="1"/>
</dbReference>
<evidence type="ECO:0000256" key="19">
    <source>
        <dbReference type="HAMAP-Rule" id="MF_00719"/>
    </source>
</evidence>
<evidence type="ECO:0000256" key="15">
    <source>
        <dbReference type="ARBA" id="ARBA00032605"/>
    </source>
</evidence>
<keyword evidence="13 19" id="KW-0472">Membrane</keyword>
<evidence type="ECO:0000256" key="8">
    <source>
        <dbReference type="ARBA" id="ARBA00022573"/>
    </source>
</evidence>
<comment type="caution">
    <text evidence="19">Lacks conserved residue(s) required for the propagation of feature annotation.</text>
</comment>
<sequence length="250" mass="26768">MKAFLIALQFLSRIHLASQSVWRDEDFGRSVLFFPVVGLIIGLLLAALYGASSFLFDAFGRSALVVAFWFYLTGGLHADGYMDTADGLFSGRSRERMLEILKDSRVGAGGVTAFVFLVLLKVAFLSQLTPDAALPALIGIPAAARFGTLISIFQFPYARQQGLGKAFVTYAPAHTVAKAFVLALVPAFLCGPFYLGLLGAAMLLSLWANFHISRKLGGVTGDTYGAVLEGSEMALLLVTAVGSRLADFLL</sequence>
<dbReference type="NCBIfam" id="TIGR00317">
    <property type="entry name" value="cobS"/>
    <property type="match status" value="1"/>
</dbReference>
<dbReference type="PANTHER" id="PTHR34148:SF1">
    <property type="entry name" value="ADENOSYLCOBINAMIDE-GDP RIBAZOLETRANSFERASE"/>
    <property type="match status" value="1"/>
</dbReference>
<evidence type="ECO:0000256" key="12">
    <source>
        <dbReference type="ARBA" id="ARBA00022989"/>
    </source>
</evidence>
<dbReference type="GO" id="GO:0005886">
    <property type="term" value="C:plasma membrane"/>
    <property type="evidence" value="ECO:0007669"/>
    <property type="project" value="UniProtKB-SubCell"/>
</dbReference>
<dbReference type="EC" id="2.7.8.26" evidence="5 19"/>
<evidence type="ECO:0000256" key="4">
    <source>
        <dbReference type="ARBA" id="ARBA00010561"/>
    </source>
</evidence>
<evidence type="ECO:0000256" key="17">
    <source>
        <dbReference type="ARBA" id="ARBA00048623"/>
    </source>
</evidence>
<proteinExistence type="inferred from homology"/>
<evidence type="ECO:0000256" key="18">
    <source>
        <dbReference type="ARBA" id="ARBA00049504"/>
    </source>
</evidence>
<dbReference type="EMBL" id="JABBJH010000005">
    <property type="protein sequence ID" value="NMK38685.1"/>
    <property type="molecule type" value="Genomic_DNA"/>
</dbReference>
<comment type="function">
    <text evidence="14 19">Joins adenosylcobinamide-GDP and alpha-ribazole to generate adenosylcobalamin (Ado-cobalamin). Also synthesizes adenosylcobalamin 5'-phosphate from adenosylcobinamide-GDP and alpha-ribazole 5'-phosphate.</text>
</comment>
<dbReference type="GO" id="GO:0009236">
    <property type="term" value="P:cobalamin biosynthetic process"/>
    <property type="evidence" value="ECO:0007669"/>
    <property type="project" value="UniProtKB-UniRule"/>
</dbReference>
<comment type="catalytic activity">
    <reaction evidence="17 19">
        <text>alpha-ribazole + adenosylcob(III)inamide-GDP = adenosylcob(III)alamin + GMP + H(+)</text>
        <dbReference type="Rhea" id="RHEA:16049"/>
        <dbReference type="ChEBI" id="CHEBI:10329"/>
        <dbReference type="ChEBI" id="CHEBI:15378"/>
        <dbReference type="ChEBI" id="CHEBI:18408"/>
        <dbReference type="ChEBI" id="CHEBI:58115"/>
        <dbReference type="ChEBI" id="CHEBI:60487"/>
        <dbReference type="EC" id="2.7.8.26"/>
    </reaction>
</comment>
<keyword evidence="8 19" id="KW-0169">Cobalamin biosynthesis</keyword>
<dbReference type="PANTHER" id="PTHR34148">
    <property type="entry name" value="ADENOSYLCOBINAMIDE-GDP RIBAZOLETRANSFERASE"/>
    <property type="match status" value="1"/>
</dbReference>
<dbReference type="InterPro" id="IPR003805">
    <property type="entry name" value="CobS"/>
</dbReference>
<dbReference type="RefSeq" id="WP_014015956.1">
    <property type="nucleotide sequence ID" value="NZ_AP031433.1"/>
</dbReference>
<comment type="cofactor">
    <cofactor evidence="1 19">
        <name>Mg(2+)</name>
        <dbReference type="ChEBI" id="CHEBI:18420"/>
    </cofactor>
</comment>
<keyword evidence="12 19" id="KW-1133">Transmembrane helix</keyword>
<name>A0A1M6S1S9_MEGEL</name>
<gene>
    <name evidence="19 20" type="primary">cobS</name>
    <name evidence="20" type="ORF">HG933_04725</name>
</gene>
<evidence type="ECO:0000256" key="6">
    <source>
        <dbReference type="ARBA" id="ARBA00015850"/>
    </source>
</evidence>
<evidence type="ECO:0000313" key="20">
    <source>
        <dbReference type="EMBL" id="NMK38685.1"/>
    </source>
</evidence>
<dbReference type="HAMAP" id="MF_00719">
    <property type="entry name" value="CobS"/>
    <property type="match status" value="1"/>
</dbReference>
<evidence type="ECO:0000313" key="21">
    <source>
        <dbReference type="Proteomes" id="UP000536773"/>
    </source>
</evidence>
<feature type="transmembrane region" description="Helical" evidence="19">
    <location>
        <begin position="106"/>
        <end position="126"/>
    </location>
</feature>
<dbReference type="UniPathway" id="UPA00148">
    <property type="reaction ID" value="UER00238"/>
</dbReference>
<dbReference type="Proteomes" id="UP000536773">
    <property type="component" value="Unassembled WGS sequence"/>
</dbReference>
<evidence type="ECO:0000256" key="7">
    <source>
        <dbReference type="ARBA" id="ARBA00022475"/>
    </source>
</evidence>
<comment type="subcellular location">
    <subcellularLocation>
        <location evidence="2 19">Cell membrane</location>
        <topology evidence="2 19">Multi-pass membrane protein</topology>
    </subcellularLocation>
</comment>
<protein>
    <recommendedName>
        <fullName evidence="6 19">Adenosylcobinamide-GDP ribazoletransferase</fullName>
        <ecNumber evidence="5 19">2.7.8.26</ecNumber>
    </recommendedName>
    <alternativeName>
        <fullName evidence="16 19">Cobalamin synthase</fullName>
    </alternativeName>
    <alternativeName>
        <fullName evidence="15 19">Cobalamin-5'-phosphate synthase</fullName>
    </alternativeName>
</protein>
<dbReference type="GO" id="GO:0051073">
    <property type="term" value="F:adenosylcobinamide-GDP ribazoletransferase activity"/>
    <property type="evidence" value="ECO:0007669"/>
    <property type="project" value="UniProtKB-UniRule"/>
</dbReference>
<reference evidence="20 21" key="1">
    <citation type="submission" date="2020-04" db="EMBL/GenBank/DDBJ databases">
        <authorList>
            <person name="Hitch T.C.A."/>
            <person name="Wylensek D."/>
            <person name="Clavel T."/>
        </authorList>
    </citation>
    <scope>NUCLEOTIDE SEQUENCE [LARGE SCALE GENOMIC DNA]</scope>
    <source>
        <strain evidence="20 21">WCA-386-APC-2A</strain>
    </source>
</reference>
<organism evidence="20 21">
    <name type="scientific">Megasphaera elsdenii</name>
    <dbReference type="NCBI Taxonomy" id="907"/>
    <lineage>
        <taxon>Bacteria</taxon>
        <taxon>Bacillati</taxon>
        <taxon>Bacillota</taxon>
        <taxon>Negativicutes</taxon>
        <taxon>Veillonellales</taxon>
        <taxon>Veillonellaceae</taxon>
        <taxon>Megasphaera</taxon>
    </lineage>
</organism>
<feature type="transmembrane region" description="Helical" evidence="19">
    <location>
        <begin position="32"/>
        <end position="51"/>
    </location>
</feature>
<dbReference type="GO" id="GO:0008818">
    <property type="term" value="F:cobalamin 5'-phosphate synthase activity"/>
    <property type="evidence" value="ECO:0007669"/>
    <property type="project" value="UniProtKB-UniRule"/>
</dbReference>
<evidence type="ECO:0000256" key="2">
    <source>
        <dbReference type="ARBA" id="ARBA00004651"/>
    </source>
</evidence>
<comment type="catalytic activity">
    <reaction evidence="18 19">
        <text>alpha-ribazole 5'-phosphate + adenosylcob(III)inamide-GDP = adenosylcob(III)alamin 5'-phosphate + GMP + H(+)</text>
        <dbReference type="Rhea" id="RHEA:23560"/>
        <dbReference type="ChEBI" id="CHEBI:15378"/>
        <dbReference type="ChEBI" id="CHEBI:57918"/>
        <dbReference type="ChEBI" id="CHEBI:58115"/>
        <dbReference type="ChEBI" id="CHEBI:60487"/>
        <dbReference type="ChEBI" id="CHEBI:60493"/>
        <dbReference type="EC" id="2.7.8.26"/>
    </reaction>
</comment>
<evidence type="ECO:0000256" key="16">
    <source>
        <dbReference type="ARBA" id="ARBA00032853"/>
    </source>
</evidence>
<evidence type="ECO:0000256" key="1">
    <source>
        <dbReference type="ARBA" id="ARBA00001946"/>
    </source>
</evidence>
<evidence type="ECO:0000256" key="5">
    <source>
        <dbReference type="ARBA" id="ARBA00013200"/>
    </source>
</evidence>
<dbReference type="AlphaFoldDB" id="A0A1M6S1S9"/>
<evidence type="ECO:0000256" key="14">
    <source>
        <dbReference type="ARBA" id="ARBA00025228"/>
    </source>
</evidence>
<evidence type="ECO:0000256" key="9">
    <source>
        <dbReference type="ARBA" id="ARBA00022679"/>
    </source>
</evidence>
<dbReference type="GeneID" id="97491964"/>
<keyword evidence="11 19" id="KW-0460">Magnesium</keyword>
<comment type="similarity">
    <text evidence="4 19">Belongs to the CobS family.</text>
</comment>
<comment type="caution">
    <text evidence="20">The sequence shown here is derived from an EMBL/GenBank/DDBJ whole genome shotgun (WGS) entry which is preliminary data.</text>
</comment>
<keyword evidence="10 19" id="KW-0812">Transmembrane</keyword>
<comment type="pathway">
    <text evidence="3 19">Cofactor biosynthesis; adenosylcobalamin biosynthesis; adenosylcobalamin from cob(II)yrinate a,c-diamide: step 7/7.</text>
</comment>
<feature type="transmembrane region" description="Helical" evidence="19">
    <location>
        <begin position="132"/>
        <end position="155"/>
    </location>
</feature>
<evidence type="ECO:0000256" key="10">
    <source>
        <dbReference type="ARBA" id="ARBA00022692"/>
    </source>
</evidence>